<dbReference type="GO" id="GO:0005737">
    <property type="term" value="C:cytoplasm"/>
    <property type="evidence" value="ECO:0007669"/>
    <property type="project" value="TreeGrafter"/>
</dbReference>
<dbReference type="InterPro" id="IPR019489">
    <property type="entry name" value="Clp_ATPase_C"/>
</dbReference>
<dbReference type="PROSITE" id="PS51903">
    <property type="entry name" value="CLP_R"/>
    <property type="match status" value="1"/>
</dbReference>
<reference evidence="10" key="1">
    <citation type="submission" date="2016-11" db="EMBL/GenBank/DDBJ databases">
        <authorList>
            <person name="Varghese N."/>
            <person name="Submissions S."/>
        </authorList>
    </citation>
    <scope>NUCLEOTIDE SEQUENCE [LARGE SCALE GENOMIC DNA]</scope>
    <source>
        <strain evidence="10">DSM 21264</strain>
    </source>
</reference>
<dbReference type="InterPro" id="IPR041546">
    <property type="entry name" value="ClpA/ClpB_AAA_lid"/>
</dbReference>
<dbReference type="PANTHER" id="PTHR11638">
    <property type="entry name" value="ATP-DEPENDENT CLP PROTEASE"/>
    <property type="match status" value="1"/>
</dbReference>
<keyword evidence="4 7" id="KW-0067">ATP-binding</keyword>
<evidence type="ECO:0000256" key="6">
    <source>
        <dbReference type="PROSITE-ProRule" id="PRU01251"/>
    </source>
</evidence>
<evidence type="ECO:0000313" key="10">
    <source>
        <dbReference type="Proteomes" id="UP000184159"/>
    </source>
</evidence>
<dbReference type="SUPFAM" id="SSF52540">
    <property type="entry name" value="P-loop containing nucleoside triphosphate hydrolases"/>
    <property type="match status" value="2"/>
</dbReference>
<dbReference type="InterPro" id="IPR050130">
    <property type="entry name" value="ClpA_ClpB"/>
</dbReference>
<evidence type="ECO:0000313" key="9">
    <source>
        <dbReference type="EMBL" id="SHG08644.1"/>
    </source>
</evidence>
<evidence type="ECO:0000256" key="1">
    <source>
        <dbReference type="ARBA" id="ARBA00008675"/>
    </source>
</evidence>
<dbReference type="PROSITE" id="PS00871">
    <property type="entry name" value="CLPAB_2"/>
    <property type="match status" value="1"/>
</dbReference>
<evidence type="ECO:0000256" key="5">
    <source>
        <dbReference type="ARBA" id="ARBA00023186"/>
    </source>
</evidence>
<evidence type="ECO:0000256" key="2">
    <source>
        <dbReference type="ARBA" id="ARBA00022737"/>
    </source>
</evidence>
<accession>A0A1M5GY36</accession>
<protein>
    <submittedName>
        <fullName evidence="9">Type VI secretion system protein VasG</fullName>
    </submittedName>
</protein>
<dbReference type="FunFam" id="1.10.1780.10:FF:000013">
    <property type="entry name" value="ClpB protein"/>
    <property type="match status" value="1"/>
</dbReference>
<evidence type="ECO:0000256" key="3">
    <source>
        <dbReference type="ARBA" id="ARBA00022741"/>
    </source>
</evidence>
<keyword evidence="2 6" id="KW-0677">Repeat</keyword>
<dbReference type="Gene3D" id="1.10.1780.10">
    <property type="entry name" value="Clp, N-terminal domain"/>
    <property type="match status" value="1"/>
</dbReference>
<dbReference type="Pfam" id="PF02861">
    <property type="entry name" value="Clp_N"/>
    <property type="match status" value="1"/>
</dbReference>
<dbReference type="InterPro" id="IPR028299">
    <property type="entry name" value="ClpA/B_CS2"/>
</dbReference>
<gene>
    <name evidence="9" type="ORF">SAMN02745781_03938</name>
</gene>
<dbReference type="FunFam" id="3.40.50.300:FF:000010">
    <property type="entry name" value="Chaperone clpB 1, putative"/>
    <property type="match status" value="1"/>
</dbReference>
<dbReference type="NCBIfam" id="TIGR03345">
    <property type="entry name" value="VI_ClpV1"/>
    <property type="match status" value="1"/>
</dbReference>
<dbReference type="InterPro" id="IPR017729">
    <property type="entry name" value="ATPase_T6SS_ClpV1"/>
</dbReference>
<dbReference type="RefSeq" id="WP_072963220.1">
    <property type="nucleotide sequence ID" value="NZ_FQUH01000027.1"/>
</dbReference>
<evidence type="ECO:0000256" key="4">
    <source>
        <dbReference type="ARBA" id="ARBA00022840"/>
    </source>
</evidence>
<dbReference type="InterPro" id="IPR036628">
    <property type="entry name" value="Clp_N_dom_sf"/>
</dbReference>
<dbReference type="AlphaFoldDB" id="A0A1M5GY36"/>
<dbReference type="Pfam" id="PF07724">
    <property type="entry name" value="AAA_2"/>
    <property type="match status" value="1"/>
</dbReference>
<dbReference type="Pfam" id="PF00004">
    <property type="entry name" value="AAA"/>
    <property type="match status" value="1"/>
</dbReference>
<evidence type="ECO:0000256" key="7">
    <source>
        <dbReference type="RuleBase" id="RU004432"/>
    </source>
</evidence>
<organism evidence="9 10">
    <name type="scientific">Vibrio gazogenes DSM 21264 = NBRC 103151</name>
    <dbReference type="NCBI Taxonomy" id="1123492"/>
    <lineage>
        <taxon>Bacteria</taxon>
        <taxon>Pseudomonadati</taxon>
        <taxon>Pseudomonadota</taxon>
        <taxon>Gammaproteobacteria</taxon>
        <taxon>Vibrionales</taxon>
        <taxon>Vibrionaceae</taxon>
        <taxon>Vibrio</taxon>
    </lineage>
</organism>
<dbReference type="InterPro" id="IPR001270">
    <property type="entry name" value="ClpA/B"/>
</dbReference>
<dbReference type="InterPro" id="IPR003593">
    <property type="entry name" value="AAA+_ATPase"/>
</dbReference>
<dbReference type="InterPro" id="IPR027417">
    <property type="entry name" value="P-loop_NTPase"/>
</dbReference>
<dbReference type="CDD" id="cd00009">
    <property type="entry name" value="AAA"/>
    <property type="match status" value="1"/>
</dbReference>
<dbReference type="Pfam" id="PF17871">
    <property type="entry name" value="AAA_lid_9"/>
    <property type="match status" value="1"/>
</dbReference>
<dbReference type="GO" id="GO:0005524">
    <property type="term" value="F:ATP binding"/>
    <property type="evidence" value="ECO:0007669"/>
    <property type="project" value="UniProtKB-KW"/>
</dbReference>
<dbReference type="InterPro" id="IPR018368">
    <property type="entry name" value="ClpA/B_CS1"/>
</dbReference>
<sequence length="898" mass="99827">MIRIELPTLISKLNQQSKLALEQAASLCIERQHPEVTLEHYLDVLLDNPLSDIRVILKQANIDFENVRQAIASSYTREHALDTYPAFSPLLVELLQEAWLLSTTELDQNELRSGAIFLAALTRVDRYLPVRLIALLESINRETLKKNFAAVVADSSETAVDKTAEKSSAKSPLTEASTPLQKYCSNVSEQARRGELDPVLCRENEINLMIDILCRRRKNNPIVVGDAGVGKSAMIEGLALRIVAGNVPDQLKNVDIMALDLGLLQAGASVKGEFEKRLKGVIDAIKTSPTPIILFIDEAHTLIGAGNQEGGADAANLLKPALARGELSTVAATTWKEYKKYFEKDPALTRRFQLVKLEEPSIGQAVDILRGLNSVYEKAHHVLITDEALKAAAELSARYISGRQLPDKAIDVLDTACARIAIHLTTPPKRLAQLETNCYQRQLEIDMLERAQFLGSENDVKRLDELRAQEAQDEAEKLTLLESWESQKTLVESIIELRSQLIALSLQHAEGDAQPAEATSFEVLDELVEGQEASAEQSPQEVMETLKRELQEKYATLEAIPHRERLIYPQVDSDQIAEVIADWTGVPVDQMNTDELHKITHLTSILGETIKGQDTAIERVHRHLLTARADLRRPGRPKGAFLLVGPSGVGKTETVIQLAEQLYGGQQFLTTINMSEYQEKHTVSRLIGSPPGYVGYGEGGVLTEAIRKMPYSVVLLDEVEKAHPEVLNIFYQAFDKGELADGEGRVIDCKNIVFFLTSNLGYQTIVDYADEPKIIADRLYPELADFFKPALLARMEVIPYLPLKKEVLAEIVQAKLTRLEKIFQERYAAEVEIADSLIEEILTRATRSENGARMLEAIIEGQLLPPVSLALLNKLAQRESINRVYLAAVDGEFIGEVE</sequence>
<proteinExistence type="inferred from homology"/>
<dbReference type="GO" id="GO:0016887">
    <property type="term" value="F:ATP hydrolysis activity"/>
    <property type="evidence" value="ECO:0007669"/>
    <property type="project" value="InterPro"/>
</dbReference>
<dbReference type="InterPro" id="IPR004176">
    <property type="entry name" value="Clp_R_N"/>
</dbReference>
<dbReference type="SMART" id="SM00382">
    <property type="entry name" value="AAA"/>
    <property type="match status" value="2"/>
</dbReference>
<keyword evidence="3 7" id="KW-0547">Nucleotide-binding</keyword>
<dbReference type="FunFam" id="3.40.50.300:FF:000025">
    <property type="entry name" value="ATP-dependent Clp protease subunit"/>
    <property type="match status" value="1"/>
</dbReference>
<dbReference type="PROSITE" id="PS00870">
    <property type="entry name" value="CLPAB_1"/>
    <property type="match status" value="1"/>
</dbReference>
<dbReference type="Proteomes" id="UP000184159">
    <property type="component" value="Unassembled WGS sequence"/>
</dbReference>
<dbReference type="CDD" id="cd19499">
    <property type="entry name" value="RecA-like_ClpB_Hsp104-like"/>
    <property type="match status" value="1"/>
</dbReference>
<keyword evidence="10" id="KW-1185">Reference proteome</keyword>
<dbReference type="EMBL" id="FQUH01000027">
    <property type="protein sequence ID" value="SHG08644.1"/>
    <property type="molecule type" value="Genomic_DNA"/>
</dbReference>
<comment type="similarity">
    <text evidence="1 7">Belongs to the ClpA/ClpB family.</text>
</comment>
<dbReference type="PRINTS" id="PR00300">
    <property type="entry name" value="CLPPROTEASEA"/>
</dbReference>
<dbReference type="Gene3D" id="1.10.8.60">
    <property type="match status" value="1"/>
</dbReference>
<dbReference type="Pfam" id="PF10431">
    <property type="entry name" value="ClpB_D2-small"/>
    <property type="match status" value="1"/>
</dbReference>
<evidence type="ECO:0000259" key="8">
    <source>
        <dbReference type="PROSITE" id="PS51903"/>
    </source>
</evidence>
<dbReference type="Gene3D" id="3.40.50.300">
    <property type="entry name" value="P-loop containing nucleotide triphosphate hydrolases"/>
    <property type="match status" value="3"/>
</dbReference>
<dbReference type="PANTHER" id="PTHR11638:SF182">
    <property type="entry name" value="CLP ATPASE"/>
    <property type="match status" value="1"/>
</dbReference>
<name>A0A1M5GY36_VIBGA</name>
<feature type="domain" description="Clp R" evidence="8">
    <location>
        <begin position="10"/>
        <end position="154"/>
    </location>
</feature>
<dbReference type="GO" id="GO:0034605">
    <property type="term" value="P:cellular response to heat"/>
    <property type="evidence" value="ECO:0007669"/>
    <property type="project" value="TreeGrafter"/>
</dbReference>
<dbReference type="SMART" id="SM01086">
    <property type="entry name" value="ClpB_D2-small"/>
    <property type="match status" value="1"/>
</dbReference>
<keyword evidence="5 7" id="KW-0143">Chaperone</keyword>
<dbReference type="InterPro" id="IPR003959">
    <property type="entry name" value="ATPase_AAA_core"/>
</dbReference>
<dbReference type="SUPFAM" id="SSF81923">
    <property type="entry name" value="Double Clp-N motif"/>
    <property type="match status" value="1"/>
</dbReference>